<feature type="transmembrane region" description="Helical" evidence="1">
    <location>
        <begin position="7"/>
        <end position="29"/>
    </location>
</feature>
<accession>A0A5J5FAF8</accession>
<reference evidence="2 3" key="1">
    <citation type="submission" date="2019-09" db="EMBL/GenBank/DDBJ databases">
        <title>Draft genome of the ectomycorrhizal ascomycete Sphaerosporella brunnea.</title>
        <authorList>
            <consortium name="DOE Joint Genome Institute"/>
            <person name="Benucci G.M."/>
            <person name="Marozzi G."/>
            <person name="Antonielli L."/>
            <person name="Sanchez S."/>
            <person name="Marco P."/>
            <person name="Wang X."/>
            <person name="Falini L.B."/>
            <person name="Barry K."/>
            <person name="Haridas S."/>
            <person name="Lipzen A."/>
            <person name="Labutti K."/>
            <person name="Grigoriev I.V."/>
            <person name="Murat C."/>
            <person name="Martin F."/>
            <person name="Albertini E."/>
            <person name="Donnini D."/>
            <person name="Bonito G."/>
        </authorList>
    </citation>
    <scope>NUCLEOTIDE SEQUENCE [LARGE SCALE GENOMIC DNA]</scope>
    <source>
        <strain evidence="2 3">Sb_GMNB300</strain>
    </source>
</reference>
<keyword evidence="1" id="KW-1133">Transmembrane helix</keyword>
<evidence type="ECO:0000313" key="2">
    <source>
        <dbReference type="EMBL" id="KAA8914223.1"/>
    </source>
</evidence>
<evidence type="ECO:0000256" key="1">
    <source>
        <dbReference type="SAM" id="Phobius"/>
    </source>
</evidence>
<keyword evidence="3" id="KW-1185">Reference proteome</keyword>
<gene>
    <name evidence="2" type="ORF">FN846DRAFT_926923</name>
</gene>
<dbReference type="EMBL" id="VXIS01000007">
    <property type="protein sequence ID" value="KAA8914223.1"/>
    <property type="molecule type" value="Genomic_DNA"/>
</dbReference>
<name>A0A5J5FAF8_9PEZI</name>
<proteinExistence type="predicted"/>
<organism evidence="2 3">
    <name type="scientific">Sphaerosporella brunnea</name>
    <dbReference type="NCBI Taxonomy" id="1250544"/>
    <lineage>
        <taxon>Eukaryota</taxon>
        <taxon>Fungi</taxon>
        <taxon>Dikarya</taxon>
        <taxon>Ascomycota</taxon>
        <taxon>Pezizomycotina</taxon>
        <taxon>Pezizomycetes</taxon>
        <taxon>Pezizales</taxon>
        <taxon>Pyronemataceae</taxon>
        <taxon>Sphaerosporella</taxon>
    </lineage>
</organism>
<sequence>MLDEAAFLCLALPYFTILYYTILYILYFILGWSGWATSVLLPRWLLTGCLLVCSPAASLLSHRLLLLLLSCRCSVNGLHKCRAPHMYAAL</sequence>
<protein>
    <submittedName>
        <fullName evidence="2">Uncharacterized protein</fullName>
    </submittedName>
</protein>
<dbReference type="InParanoid" id="A0A5J5FAF8"/>
<comment type="caution">
    <text evidence="2">The sequence shown here is derived from an EMBL/GenBank/DDBJ whole genome shotgun (WGS) entry which is preliminary data.</text>
</comment>
<dbReference type="AlphaFoldDB" id="A0A5J5FAF8"/>
<keyword evidence="1" id="KW-0812">Transmembrane</keyword>
<keyword evidence="1" id="KW-0472">Membrane</keyword>
<feature type="transmembrane region" description="Helical" evidence="1">
    <location>
        <begin position="41"/>
        <end position="60"/>
    </location>
</feature>
<dbReference type="Proteomes" id="UP000326924">
    <property type="component" value="Unassembled WGS sequence"/>
</dbReference>
<evidence type="ECO:0000313" key="3">
    <source>
        <dbReference type="Proteomes" id="UP000326924"/>
    </source>
</evidence>